<evidence type="ECO:0000256" key="1">
    <source>
        <dbReference type="SAM" id="MobiDB-lite"/>
    </source>
</evidence>
<accession>W2P8J3</accession>
<evidence type="ECO:0000313" key="2">
    <source>
        <dbReference type="EMBL" id="ETM97312.1"/>
    </source>
</evidence>
<reference evidence="3" key="1">
    <citation type="submission" date="2011-12" db="EMBL/GenBank/DDBJ databases">
        <authorList>
            <consortium name="The Broad Institute Genome Sequencing Platform"/>
            <person name="Russ C."/>
            <person name="Tyler B."/>
            <person name="Panabieres F."/>
            <person name="Shan W."/>
            <person name="Tripathy S."/>
            <person name="Grunwald N."/>
            <person name="Machado M."/>
            <person name="Young S.K."/>
            <person name="Zeng Q."/>
            <person name="Gargeya S."/>
            <person name="Fitzgerald M."/>
            <person name="Haas B."/>
            <person name="Abouelleil A."/>
            <person name="Alvarado L."/>
            <person name="Arachchi H.M."/>
            <person name="Berlin A."/>
            <person name="Chapman S.B."/>
            <person name="Gearin G."/>
            <person name="Goldberg J."/>
            <person name="Griggs A."/>
            <person name="Gujja S."/>
            <person name="Hansen M."/>
            <person name="Heiman D."/>
            <person name="Howarth C."/>
            <person name="Larimer J."/>
            <person name="Lui A."/>
            <person name="MacDonald P.J.P."/>
            <person name="McCowen C."/>
            <person name="Montmayeur A."/>
            <person name="Murphy C."/>
            <person name="Neiman D."/>
            <person name="Pearson M."/>
            <person name="Priest M."/>
            <person name="Roberts A."/>
            <person name="Saif S."/>
            <person name="Shea T."/>
            <person name="Sisk P."/>
            <person name="Stolte C."/>
            <person name="Sykes S."/>
            <person name="Wortman J."/>
            <person name="Nusbaum C."/>
            <person name="Birren B."/>
        </authorList>
    </citation>
    <scope>NUCLEOTIDE SEQUENCE [LARGE SCALE GENOMIC DNA]</scope>
    <source>
        <strain evidence="3">INRA-310</strain>
    </source>
</reference>
<organism evidence="2 3">
    <name type="scientific">Phytophthora nicotianae (strain INRA-310)</name>
    <name type="common">Phytophthora parasitica</name>
    <dbReference type="NCBI Taxonomy" id="761204"/>
    <lineage>
        <taxon>Eukaryota</taxon>
        <taxon>Sar</taxon>
        <taxon>Stramenopiles</taxon>
        <taxon>Oomycota</taxon>
        <taxon>Peronosporomycetes</taxon>
        <taxon>Peronosporales</taxon>
        <taxon>Peronosporaceae</taxon>
        <taxon>Phytophthora</taxon>
    </lineage>
</organism>
<gene>
    <name evidence="2" type="ORF">PPTG_20369</name>
</gene>
<feature type="compositionally biased region" description="Basic and acidic residues" evidence="1">
    <location>
        <begin position="1"/>
        <end position="15"/>
    </location>
</feature>
<dbReference type="AlphaFoldDB" id="W2P8J3"/>
<feature type="region of interest" description="Disordered" evidence="1">
    <location>
        <begin position="1"/>
        <end position="22"/>
    </location>
</feature>
<dbReference type="GeneID" id="20188978"/>
<proteinExistence type="predicted"/>
<dbReference type="RefSeq" id="XP_008917391.1">
    <property type="nucleotide sequence ID" value="XM_008919143.1"/>
</dbReference>
<evidence type="ECO:0000313" key="3">
    <source>
        <dbReference type="Proteomes" id="UP000018817"/>
    </source>
</evidence>
<dbReference type="VEuPathDB" id="FungiDB:PPTG_20369"/>
<protein>
    <recommendedName>
        <fullName evidence="4">HTH CENPB-type domain-containing protein</fullName>
    </recommendedName>
</protein>
<dbReference type="EMBL" id="KI670091">
    <property type="protein sequence ID" value="ETM97312.1"/>
    <property type="molecule type" value="Genomic_DNA"/>
</dbReference>
<reference evidence="2 3" key="2">
    <citation type="submission" date="2013-11" db="EMBL/GenBank/DDBJ databases">
        <title>The Genome Sequence of Phytophthora parasitica INRA-310.</title>
        <authorList>
            <consortium name="The Broad Institute Genomics Platform"/>
            <person name="Russ C."/>
            <person name="Tyler B."/>
            <person name="Panabieres F."/>
            <person name="Shan W."/>
            <person name="Tripathy S."/>
            <person name="Grunwald N."/>
            <person name="Machado M."/>
            <person name="Johnson C.S."/>
            <person name="Arredondo F."/>
            <person name="Hong C."/>
            <person name="Coffey M."/>
            <person name="Young S.K."/>
            <person name="Zeng Q."/>
            <person name="Gargeya S."/>
            <person name="Fitzgerald M."/>
            <person name="Abouelleil A."/>
            <person name="Alvarado L."/>
            <person name="Chapman S.B."/>
            <person name="Gainer-Dewar J."/>
            <person name="Goldberg J."/>
            <person name="Griggs A."/>
            <person name="Gujja S."/>
            <person name="Hansen M."/>
            <person name="Howarth C."/>
            <person name="Imamovic A."/>
            <person name="Ireland A."/>
            <person name="Larimer J."/>
            <person name="McCowan C."/>
            <person name="Murphy C."/>
            <person name="Pearson M."/>
            <person name="Poon T.W."/>
            <person name="Priest M."/>
            <person name="Roberts A."/>
            <person name="Saif S."/>
            <person name="Shea T."/>
            <person name="Sykes S."/>
            <person name="Wortman J."/>
            <person name="Nusbaum C."/>
            <person name="Birren B."/>
        </authorList>
    </citation>
    <scope>NUCLEOTIDE SEQUENCE [LARGE SCALE GENOMIC DNA]</scope>
    <source>
        <strain evidence="2 3">INRA-310</strain>
    </source>
</reference>
<name>W2P8J3_PHYN3</name>
<evidence type="ECO:0008006" key="4">
    <source>
        <dbReference type="Google" id="ProtNLM"/>
    </source>
</evidence>
<dbReference type="Proteomes" id="UP000018817">
    <property type="component" value="Unassembled WGS sequence"/>
</dbReference>
<sequence>MVTKQNEVKHRESRPARFAGDMRSAKKEGVPLGRAALSFVLSKDEEEGIVQVILYRLKVGVCMTDGELLILARQIAAKAGKAMSKFFPSSRWPTCFADRHIYRLTLKKAQILATKSASQRSAFIRTTCRRLWKA</sequence>